<dbReference type="STRING" id="526226.Gbro_2867"/>
<evidence type="ECO:0000313" key="2">
    <source>
        <dbReference type="Proteomes" id="UP000001219"/>
    </source>
</evidence>
<dbReference type="HOGENOM" id="CLU_132600_0_0_11"/>
<dbReference type="EMBL" id="CP001802">
    <property type="protein sequence ID" value="ACY22080.1"/>
    <property type="molecule type" value="Genomic_DNA"/>
</dbReference>
<accession>D0L9R5</accession>
<dbReference type="Proteomes" id="UP000001219">
    <property type="component" value="Chromosome"/>
</dbReference>
<organism evidence="1 2">
    <name type="scientific">Gordonia bronchialis (strain ATCC 25592 / DSM 43247 / BCRC 13721 / JCM 3198 / KCTC 3076 / NBRC 16047 / NCTC 10667)</name>
    <name type="common">Rhodococcus bronchialis</name>
    <dbReference type="NCBI Taxonomy" id="526226"/>
    <lineage>
        <taxon>Bacteria</taxon>
        <taxon>Bacillati</taxon>
        <taxon>Actinomycetota</taxon>
        <taxon>Actinomycetes</taxon>
        <taxon>Mycobacteriales</taxon>
        <taxon>Gordoniaceae</taxon>
        <taxon>Gordonia</taxon>
    </lineage>
</organism>
<dbReference type="SUPFAM" id="SSF55961">
    <property type="entry name" value="Bet v1-like"/>
    <property type="match status" value="1"/>
</dbReference>
<gene>
    <name evidence="1" type="ordered locus">Gbro_2867</name>
</gene>
<name>D0L9R5_GORB4</name>
<dbReference type="Gene3D" id="3.30.530.20">
    <property type="match status" value="1"/>
</dbReference>
<reference evidence="1 2" key="2">
    <citation type="journal article" date="2010" name="Stand. Genomic Sci.">
        <title>Complete genome sequence of Gordonia bronchialis type strain (3410).</title>
        <authorList>
            <person name="Ivanova N."/>
            <person name="Sikorski J."/>
            <person name="Jando M."/>
            <person name="Lapidus A."/>
            <person name="Nolan M."/>
            <person name="Lucas S."/>
            <person name="Del Rio T.G."/>
            <person name="Tice H."/>
            <person name="Copeland A."/>
            <person name="Cheng J.F."/>
            <person name="Chen F."/>
            <person name="Bruce D."/>
            <person name="Goodwin L."/>
            <person name="Pitluck S."/>
            <person name="Mavromatis K."/>
            <person name="Ovchinnikova G."/>
            <person name="Pati A."/>
            <person name="Chen A."/>
            <person name="Palaniappan K."/>
            <person name="Land M."/>
            <person name="Hauser L."/>
            <person name="Chang Y.J."/>
            <person name="Jeffries C.D."/>
            <person name="Chain P."/>
            <person name="Saunders E."/>
            <person name="Han C."/>
            <person name="Detter J.C."/>
            <person name="Brettin T."/>
            <person name="Rohde M."/>
            <person name="Goker M."/>
            <person name="Bristow J."/>
            <person name="Eisen J.A."/>
            <person name="Markowitz V."/>
            <person name="Hugenholtz P."/>
            <person name="Klenk H.P."/>
            <person name="Kyrpides N.C."/>
        </authorList>
    </citation>
    <scope>NUCLEOTIDE SEQUENCE [LARGE SCALE GENOMIC DNA]</scope>
    <source>
        <strain evidence="2">ATCC 25592 / DSM 43247 / BCRC 13721 / JCM 3198 / KCTC 3076 / NBRC 16047 / NCTC 10667</strain>
    </source>
</reference>
<sequence length="154" mass="17684">MTLCRVVQTSVVHAQPDAVWDRVASMPGINAELMPYMRMVLPRRHRGKTVADIEVGVPVGKVWLLYGGFLPLDYDNLTIAELVPGSGFREESSMLAMAIWRHTRRLTTVDGGTEVSDTLEFRPRRVLRPATPLLEWFVGHLFRHRHRRLADHFR</sequence>
<dbReference type="InterPro" id="IPR023393">
    <property type="entry name" value="START-like_dom_sf"/>
</dbReference>
<reference evidence="2" key="1">
    <citation type="submission" date="2009-10" db="EMBL/GenBank/DDBJ databases">
        <title>The complete chromosome of Gordonia bronchialis DSM 43247.</title>
        <authorList>
            <consortium name="US DOE Joint Genome Institute (JGI-PGF)"/>
            <person name="Lucas S."/>
            <person name="Copeland A."/>
            <person name="Lapidus A."/>
            <person name="Glavina del Rio T."/>
            <person name="Dalin E."/>
            <person name="Tice H."/>
            <person name="Bruce D."/>
            <person name="Goodwin L."/>
            <person name="Pitluck S."/>
            <person name="Kyrpides N."/>
            <person name="Mavromatis K."/>
            <person name="Ivanova N."/>
            <person name="Ovchinnikova G."/>
            <person name="Saunders E."/>
            <person name="Brettin T."/>
            <person name="Detter J.C."/>
            <person name="Han C."/>
            <person name="Larimer F."/>
            <person name="Land M."/>
            <person name="Hauser L."/>
            <person name="Markowitz V."/>
            <person name="Cheng J.-F."/>
            <person name="Hugenholtz P."/>
            <person name="Woyke T."/>
            <person name="Wu D."/>
            <person name="Jando M."/>
            <person name="Schneider S."/>
            <person name="Goeker M."/>
            <person name="Klenk H.-P."/>
            <person name="Eisen J.A."/>
        </authorList>
    </citation>
    <scope>NUCLEOTIDE SEQUENCE [LARGE SCALE GENOMIC DNA]</scope>
    <source>
        <strain evidence="2">ATCC 25592 / DSM 43247 / BCRC 13721 / JCM 3198 / KCTC 3076 / NBRC 16047 / NCTC 10667</strain>
    </source>
</reference>
<proteinExistence type="predicted"/>
<evidence type="ECO:0008006" key="3">
    <source>
        <dbReference type="Google" id="ProtNLM"/>
    </source>
</evidence>
<dbReference type="OrthoDB" id="7063435at2"/>
<evidence type="ECO:0000313" key="1">
    <source>
        <dbReference type="EMBL" id="ACY22080.1"/>
    </source>
</evidence>
<protein>
    <recommendedName>
        <fullName evidence="3">Polyketide cyclase/dehydrase</fullName>
    </recommendedName>
</protein>
<dbReference type="eggNOG" id="COG4276">
    <property type="taxonomic scope" value="Bacteria"/>
</dbReference>
<keyword evidence="2" id="KW-1185">Reference proteome</keyword>
<dbReference type="KEGG" id="gbr:Gbro_2867"/>
<dbReference type="AlphaFoldDB" id="D0L9R5"/>